<comment type="similarity">
    <text evidence="8">Belongs to the aldehyde dehydrogenase family.</text>
</comment>
<evidence type="ECO:0000256" key="2">
    <source>
        <dbReference type="ARBA" id="ARBA00022958"/>
    </source>
</evidence>
<keyword evidence="5" id="KW-0558">Oxidation</keyword>
<evidence type="ECO:0000256" key="3">
    <source>
        <dbReference type="ARBA" id="ARBA00023002"/>
    </source>
</evidence>
<dbReference type="InterPro" id="IPR016161">
    <property type="entry name" value="Ald_DH/histidinol_DH"/>
</dbReference>
<keyword evidence="1" id="KW-0479">Metal-binding</keyword>
<keyword evidence="4" id="KW-0520">NAD</keyword>
<evidence type="ECO:0000256" key="7">
    <source>
        <dbReference type="PROSITE-ProRule" id="PRU10007"/>
    </source>
</evidence>
<evidence type="ECO:0000313" key="11">
    <source>
        <dbReference type="Proteomes" id="UP000766629"/>
    </source>
</evidence>
<evidence type="ECO:0000256" key="8">
    <source>
        <dbReference type="RuleBase" id="RU003345"/>
    </source>
</evidence>
<sequence>MPIQPQASHYIGGRYIENETGEPIDSRFPATGEVIATVRAADAAIVDQAVAAARKGYEEWSAMSGADRGRVLCAAARILRDRNEELAMLETMDTGRPLQETRVADAASAADCLEFFGGMADKIRGEQISGEEGFIYTRREPFGICAGIGAWNYPIQNAGWKAAPALACGNAMIFKPSETTPLSTLKLAEILTEAGAPDGVFNVIQGRGKTGQLLAEHPGVEKVSFTGSVPTGLKVNASAASQLKHTTMELGGKSPLIVYDDADIESAVIGALLGNFYSTGQVCTNCTRVYVHETVMDQFLAQLSEMTRRIRIGDPRDPETQMGPLVSDTQLAAVMSYIEAGKAEGAHLFLGGGRPALPGLEDGSFIEPTIFTGVRDEMRIAREEIFGPVMCVMSFAGDEEVIERANNTAFGLAAGVFTKDLRRAHRTADRLQAGICWINNFNVYTVQPPFGGFKKSGIGRENGFAAIEYYSQVKTVFVHLEPLAPAY</sequence>
<evidence type="ECO:0000256" key="6">
    <source>
        <dbReference type="NCBIfam" id="TIGR01804"/>
    </source>
</evidence>
<evidence type="ECO:0000256" key="1">
    <source>
        <dbReference type="ARBA" id="ARBA00022723"/>
    </source>
</evidence>
<dbReference type="SUPFAM" id="SSF53720">
    <property type="entry name" value="ALDH-like"/>
    <property type="match status" value="1"/>
</dbReference>
<dbReference type="Proteomes" id="UP000766629">
    <property type="component" value="Unassembled WGS sequence"/>
</dbReference>
<evidence type="ECO:0000256" key="5">
    <source>
        <dbReference type="ARBA" id="ARBA00023097"/>
    </source>
</evidence>
<evidence type="ECO:0000313" key="10">
    <source>
        <dbReference type="EMBL" id="MBY6141076.1"/>
    </source>
</evidence>
<dbReference type="PROSITE" id="PS00687">
    <property type="entry name" value="ALDEHYDE_DEHYDR_GLU"/>
    <property type="match status" value="1"/>
</dbReference>
<dbReference type="InterPro" id="IPR016160">
    <property type="entry name" value="Ald_DH_CS_CYS"/>
</dbReference>
<keyword evidence="11" id="KW-1185">Reference proteome</keyword>
<dbReference type="InterPro" id="IPR011264">
    <property type="entry name" value="BADH"/>
</dbReference>
<feature type="active site" evidence="7">
    <location>
        <position position="249"/>
    </location>
</feature>
<dbReference type="InterPro" id="IPR029510">
    <property type="entry name" value="Ald_DH_CS_GLU"/>
</dbReference>
<dbReference type="InterPro" id="IPR016162">
    <property type="entry name" value="Ald_DH_N"/>
</dbReference>
<dbReference type="NCBIfam" id="NF009725">
    <property type="entry name" value="PRK13252.1"/>
    <property type="match status" value="1"/>
</dbReference>
<feature type="domain" description="Aldehyde dehydrogenase" evidence="9">
    <location>
        <begin position="16"/>
        <end position="476"/>
    </location>
</feature>
<dbReference type="EC" id="1.2.1.8" evidence="6"/>
<accession>A0ABS7NIQ2</accession>
<reference evidence="10 11" key="1">
    <citation type="submission" date="2021-06" db="EMBL/GenBank/DDBJ databases">
        <title>50 bacteria genomes isolated from Dapeng, Shenzhen, China.</title>
        <authorList>
            <person name="Zheng W."/>
            <person name="Yu S."/>
            <person name="Huang Y."/>
        </authorList>
    </citation>
    <scope>NUCLEOTIDE SEQUENCE [LARGE SCALE GENOMIC DNA]</scope>
    <source>
        <strain evidence="10 11">DP1N14-2</strain>
    </source>
</reference>
<organism evidence="10 11">
    <name type="scientific">Leisingera daeponensis</name>
    <dbReference type="NCBI Taxonomy" id="405746"/>
    <lineage>
        <taxon>Bacteria</taxon>
        <taxon>Pseudomonadati</taxon>
        <taxon>Pseudomonadota</taxon>
        <taxon>Alphaproteobacteria</taxon>
        <taxon>Rhodobacterales</taxon>
        <taxon>Roseobacteraceae</taxon>
        <taxon>Leisingera</taxon>
    </lineage>
</organism>
<dbReference type="RefSeq" id="WP_222509164.1">
    <property type="nucleotide sequence ID" value="NZ_JAHVJA010000008.1"/>
</dbReference>
<dbReference type="Gene3D" id="3.40.309.10">
    <property type="entry name" value="Aldehyde Dehydrogenase, Chain A, domain 2"/>
    <property type="match status" value="1"/>
</dbReference>
<proteinExistence type="inferred from homology"/>
<dbReference type="InterPro" id="IPR016163">
    <property type="entry name" value="Ald_DH_C"/>
</dbReference>
<keyword evidence="2" id="KW-0630">Potassium</keyword>
<gene>
    <name evidence="10" type="primary">betB</name>
    <name evidence="10" type="ORF">KUV26_16675</name>
</gene>
<protein>
    <recommendedName>
        <fullName evidence="6">Betaine-aldehyde dehydrogenase</fullName>
        <ecNumber evidence="6">1.2.1.8</ecNumber>
    </recommendedName>
</protein>
<dbReference type="PANTHER" id="PTHR11699">
    <property type="entry name" value="ALDEHYDE DEHYDROGENASE-RELATED"/>
    <property type="match status" value="1"/>
</dbReference>
<dbReference type="GO" id="GO:0008802">
    <property type="term" value="F:betaine-aldehyde dehydrogenase (NAD+) activity"/>
    <property type="evidence" value="ECO:0007669"/>
    <property type="project" value="UniProtKB-EC"/>
</dbReference>
<keyword evidence="3 8" id="KW-0560">Oxidoreductase</keyword>
<comment type="caution">
    <text evidence="10">The sequence shown here is derived from an EMBL/GenBank/DDBJ whole genome shotgun (WGS) entry which is preliminary data.</text>
</comment>
<name>A0ABS7NIQ2_9RHOB</name>
<dbReference type="Gene3D" id="3.40.605.10">
    <property type="entry name" value="Aldehyde Dehydrogenase, Chain A, domain 1"/>
    <property type="match status" value="1"/>
</dbReference>
<dbReference type="NCBIfam" id="TIGR01804">
    <property type="entry name" value="BADH"/>
    <property type="match status" value="1"/>
</dbReference>
<dbReference type="PROSITE" id="PS00070">
    <property type="entry name" value="ALDEHYDE_DEHYDR_CYS"/>
    <property type="match status" value="1"/>
</dbReference>
<evidence type="ECO:0000256" key="4">
    <source>
        <dbReference type="ARBA" id="ARBA00023027"/>
    </source>
</evidence>
<evidence type="ECO:0000259" key="9">
    <source>
        <dbReference type="Pfam" id="PF00171"/>
    </source>
</evidence>
<dbReference type="Pfam" id="PF00171">
    <property type="entry name" value="Aldedh"/>
    <property type="match status" value="1"/>
</dbReference>
<dbReference type="InterPro" id="IPR015590">
    <property type="entry name" value="Aldehyde_DH_dom"/>
</dbReference>
<dbReference type="EMBL" id="JAHVJA010000008">
    <property type="protein sequence ID" value="MBY6141076.1"/>
    <property type="molecule type" value="Genomic_DNA"/>
</dbReference>